<accession>A0AAW0PRE6</accession>
<evidence type="ECO:0000313" key="2">
    <source>
        <dbReference type="EMBL" id="KAK7925762.1"/>
    </source>
</evidence>
<protein>
    <recommendedName>
        <fullName evidence="1">Clu domain-containing protein</fullName>
    </recommendedName>
</protein>
<dbReference type="AlphaFoldDB" id="A0AAW0PRE6"/>
<dbReference type="EMBL" id="JBBPFD010000005">
    <property type="protein sequence ID" value="KAK7925762.1"/>
    <property type="molecule type" value="Genomic_DNA"/>
</dbReference>
<proteinExistence type="predicted"/>
<organism evidence="2 3">
    <name type="scientific">Mugilogobius chulae</name>
    <name type="common">yellowstripe goby</name>
    <dbReference type="NCBI Taxonomy" id="88201"/>
    <lineage>
        <taxon>Eukaryota</taxon>
        <taxon>Metazoa</taxon>
        <taxon>Chordata</taxon>
        <taxon>Craniata</taxon>
        <taxon>Vertebrata</taxon>
        <taxon>Euteleostomi</taxon>
        <taxon>Actinopterygii</taxon>
        <taxon>Neopterygii</taxon>
        <taxon>Teleostei</taxon>
        <taxon>Neoteleostei</taxon>
        <taxon>Acanthomorphata</taxon>
        <taxon>Gobiaria</taxon>
        <taxon>Gobiiformes</taxon>
        <taxon>Gobioidei</taxon>
        <taxon>Gobiidae</taxon>
        <taxon>Gobionellinae</taxon>
        <taxon>Mugilogobius</taxon>
    </lineage>
</organism>
<dbReference type="Proteomes" id="UP001460270">
    <property type="component" value="Unassembled WGS sequence"/>
</dbReference>
<comment type="caution">
    <text evidence="2">The sequence shown here is derived from an EMBL/GenBank/DDBJ whole genome shotgun (WGS) entry which is preliminary data.</text>
</comment>
<dbReference type="InterPro" id="IPR025697">
    <property type="entry name" value="CLU_dom"/>
</dbReference>
<gene>
    <name evidence="2" type="ORF">WMY93_008072</name>
</gene>
<reference evidence="3" key="1">
    <citation type="submission" date="2024-04" db="EMBL/GenBank/DDBJ databases">
        <title>Salinicola lusitanus LLJ914,a marine bacterium isolated from the Okinawa Trough.</title>
        <authorList>
            <person name="Li J."/>
        </authorList>
    </citation>
    <scope>NUCLEOTIDE SEQUENCE [LARGE SCALE GENOMIC DNA]</scope>
</reference>
<keyword evidence="3" id="KW-1185">Reference proteome</keyword>
<dbReference type="Pfam" id="PF13236">
    <property type="entry name" value="CLU"/>
    <property type="match status" value="1"/>
</dbReference>
<name>A0AAW0PRE6_9GOBI</name>
<evidence type="ECO:0000313" key="3">
    <source>
        <dbReference type="Proteomes" id="UP001460270"/>
    </source>
</evidence>
<feature type="domain" description="Clu" evidence="1">
    <location>
        <begin position="88"/>
        <end position="135"/>
    </location>
</feature>
<sequence>MYELLHSPLQDTAVSGEAWGSLVQPNEMIIRKIQELSENLLQKVWSISLLLQCTYPKPAVPRILCHSGKAVESGQPFIQEKLHSFAEEKTAADFTAAASQDAESVVDGNAVPLNPGGSPLLQMWNTMFFSLGFDQGTVSL</sequence>
<evidence type="ECO:0000259" key="1">
    <source>
        <dbReference type="Pfam" id="PF13236"/>
    </source>
</evidence>